<organism evidence="4 5">
    <name type="scientific">Lysinibacillus parviboronicapiens</name>
    <dbReference type="NCBI Taxonomy" id="436516"/>
    <lineage>
        <taxon>Bacteria</taxon>
        <taxon>Bacillati</taxon>
        <taxon>Bacillota</taxon>
        <taxon>Bacilli</taxon>
        <taxon>Bacillales</taxon>
        <taxon>Bacillaceae</taxon>
        <taxon>Lysinibacillus</taxon>
    </lineage>
</organism>
<evidence type="ECO:0000259" key="3">
    <source>
        <dbReference type="Pfam" id="PF05065"/>
    </source>
</evidence>
<evidence type="ECO:0000256" key="2">
    <source>
        <dbReference type="SAM" id="Coils"/>
    </source>
</evidence>
<gene>
    <name evidence="4" type="ORF">ABIA69_001904</name>
</gene>
<dbReference type="InterPro" id="IPR024455">
    <property type="entry name" value="Phage_capsid"/>
</dbReference>
<comment type="subcellular location">
    <subcellularLocation>
        <location evidence="1">Virion</location>
    </subcellularLocation>
</comment>
<keyword evidence="5" id="KW-1185">Reference proteome</keyword>
<accession>A0ABV2PIH3</accession>
<feature type="domain" description="Phage capsid-like C-terminal" evidence="3">
    <location>
        <begin position="156"/>
        <end position="409"/>
    </location>
</feature>
<protein>
    <submittedName>
        <fullName evidence="4">HK97 family phage major capsid protein</fullName>
    </submittedName>
</protein>
<dbReference type="EMBL" id="JBEPSB010000007">
    <property type="protein sequence ID" value="MET4560760.1"/>
    <property type="molecule type" value="Genomic_DNA"/>
</dbReference>
<dbReference type="Gene3D" id="3.30.2320.10">
    <property type="entry name" value="hypothetical protein PF0899 domain"/>
    <property type="match status" value="1"/>
</dbReference>
<comment type="caution">
    <text evidence="4">The sequence shown here is derived from an EMBL/GenBank/DDBJ whole genome shotgun (WGS) entry which is preliminary data.</text>
</comment>
<sequence length="415" mass="45458">MKTQTKKFLKSLEQKNMMKMLLPLNIQMFSGNQTLYELKQAMATIGQQLKKVEGELSAKAIDPSASIEDIQAQQKSKEDLQARFNVIKQQHDELDAEQKEKFAQQAAAKQATLGGIDDPQQKIISAKASLVRSTMRGKAIDNDVRAALGDDAASGGGKFLPKTVSQDVILAPLAKNPLRGHSAVTQITNLELPRLSFTLDDDDFIADMATAKELKAKGDTVAFTRNKFKVFAGVSETVINGSDADLVGHVENALKSGVAAKEKKVAFAVTPKSGEEHMSFYSTENAIVKVNGADTYTAIRKAIADLHEDYRENAKIIMSYADYSDIIEKLANGNATLYTAQPEQVLGKPVIFADAATKPIVGDLSYSHFNYDIGETFERDKDIKTGIEQFVVTAYFDHRIKLASAFRIAEVVDTP</sequence>
<dbReference type="SUPFAM" id="SSF56563">
    <property type="entry name" value="Major capsid protein gp5"/>
    <property type="match status" value="1"/>
</dbReference>
<dbReference type="Proteomes" id="UP001549363">
    <property type="component" value="Unassembled WGS sequence"/>
</dbReference>
<keyword evidence="2" id="KW-0175">Coiled coil</keyword>
<dbReference type="InterPro" id="IPR054612">
    <property type="entry name" value="Phage_capsid-like_C"/>
</dbReference>
<proteinExistence type="predicted"/>
<reference evidence="4 5" key="1">
    <citation type="submission" date="2024-06" db="EMBL/GenBank/DDBJ databases">
        <title>Sorghum-associated microbial communities from plants grown in Nebraska, USA.</title>
        <authorList>
            <person name="Schachtman D."/>
        </authorList>
    </citation>
    <scope>NUCLEOTIDE SEQUENCE [LARGE SCALE GENOMIC DNA]</scope>
    <source>
        <strain evidence="4 5">736</strain>
    </source>
</reference>
<evidence type="ECO:0000313" key="4">
    <source>
        <dbReference type="EMBL" id="MET4560760.1"/>
    </source>
</evidence>
<dbReference type="NCBIfam" id="TIGR01554">
    <property type="entry name" value="major_cap_HK97"/>
    <property type="match status" value="1"/>
</dbReference>
<name>A0ABV2PIH3_9BACI</name>
<feature type="coiled-coil region" evidence="2">
    <location>
        <begin position="70"/>
        <end position="97"/>
    </location>
</feature>
<dbReference type="Pfam" id="PF05065">
    <property type="entry name" value="Phage_capsid"/>
    <property type="match status" value="1"/>
</dbReference>
<evidence type="ECO:0000313" key="5">
    <source>
        <dbReference type="Proteomes" id="UP001549363"/>
    </source>
</evidence>
<evidence type="ECO:0000256" key="1">
    <source>
        <dbReference type="ARBA" id="ARBA00004328"/>
    </source>
</evidence>